<dbReference type="Proteomes" id="UP000195062">
    <property type="component" value="Unassembled WGS sequence"/>
</dbReference>
<dbReference type="InterPro" id="IPR015854">
    <property type="entry name" value="ABC_transpr_LolD-like"/>
</dbReference>
<dbReference type="InterPro" id="IPR027417">
    <property type="entry name" value="P-loop_NTPase"/>
</dbReference>
<evidence type="ECO:0000256" key="4">
    <source>
        <dbReference type="SAM" id="MobiDB-lite"/>
    </source>
</evidence>
<dbReference type="PROSITE" id="PS00211">
    <property type="entry name" value="ABC_TRANSPORTER_1"/>
    <property type="match status" value="1"/>
</dbReference>
<evidence type="ECO:0000313" key="6">
    <source>
        <dbReference type="EMBL" id="OUE00877.1"/>
    </source>
</evidence>
<organism evidence="6 7">
    <name type="scientific">Clavibacter michiganensis subsp. michiganensis</name>
    <dbReference type="NCBI Taxonomy" id="33013"/>
    <lineage>
        <taxon>Bacteria</taxon>
        <taxon>Bacillati</taxon>
        <taxon>Actinomycetota</taxon>
        <taxon>Actinomycetes</taxon>
        <taxon>Micrococcales</taxon>
        <taxon>Microbacteriaceae</taxon>
        <taxon>Clavibacter</taxon>
    </lineage>
</organism>
<proteinExistence type="predicted"/>
<dbReference type="GO" id="GO:0016887">
    <property type="term" value="F:ATP hydrolysis activity"/>
    <property type="evidence" value="ECO:0007669"/>
    <property type="project" value="InterPro"/>
</dbReference>
<comment type="caution">
    <text evidence="6">The sequence shown here is derived from an EMBL/GenBank/DDBJ whole genome shotgun (WGS) entry which is preliminary data.</text>
</comment>
<dbReference type="GO" id="GO:0005524">
    <property type="term" value="F:ATP binding"/>
    <property type="evidence" value="ECO:0007669"/>
    <property type="project" value="UniProtKB-KW"/>
</dbReference>
<dbReference type="GO" id="GO:0098796">
    <property type="term" value="C:membrane protein complex"/>
    <property type="evidence" value="ECO:0007669"/>
    <property type="project" value="UniProtKB-ARBA"/>
</dbReference>
<dbReference type="InterPro" id="IPR017871">
    <property type="entry name" value="ABC_transporter-like_CS"/>
</dbReference>
<feature type="region of interest" description="Disordered" evidence="4">
    <location>
        <begin position="1"/>
        <end position="20"/>
    </location>
</feature>
<dbReference type="SUPFAM" id="SSF52540">
    <property type="entry name" value="P-loop containing nucleoside triphosphate hydrolases"/>
    <property type="match status" value="1"/>
</dbReference>
<protein>
    <submittedName>
        <fullName evidence="6">Lipoprotein-releasing system ATP-binding protein LolD</fullName>
    </submittedName>
</protein>
<keyword evidence="2" id="KW-0547">Nucleotide-binding</keyword>
<gene>
    <name evidence="6" type="primary">lolD_2</name>
    <name evidence="6" type="ORF">CMMCAS07_15675</name>
</gene>
<dbReference type="PANTHER" id="PTHR24220:SF685">
    <property type="entry name" value="ABC TRANSPORTER RELATED"/>
    <property type="match status" value="1"/>
</dbReference>
<dbReference type="InterPro" id="IPR003593">
    <property type="entry name" value="AAA+_ATPase"/>
</dbReference>
<name>A0A251XEZ0_CLAMM</name>
<keyword evidence="7" id="KW-1185">Reference proteome</keyword>
<accession>A0A251XEZ0</accession>
<dbReference type="PROSITE" id="PS50893">
    <property type="entry name" value="ABC_TRANSPORTER_2"/>
    <property type="match status" value="1"/>
</dbReference>
<dbReference type="SMART" id="SM00382">
    <property type="entry name" value="AAA"/>
    <property type="match status" value="1"/>
</dbReference>
<evidence type="ECO:0000313" key="7">
    <source>
        <dbReference type="Proteomes" id="UP000195062"/>
    </source>
</evidence>
<dbReference type="Pfam" id="PF00005">
    <property type="entry name" value="ABC_tran"/>
    <property type="match status" value="1"/>
</dbReference>
<dbReference type="CDD" id="cd03255">
    <property type="entry name" value="ABC_MJ0796_LolCDE_FtsE"/>
    <property type="match status" value="1"/>
</dbReference>
<evidence type="ECO:0000256" key="3">
    <source>
        <dbReference type="ARBA" id="ARBA00022840"/>
    </source>
</evidence>
<dbReference type="InterPro" id="IPR003439">
    <property type="entry name" value="ABC_transporter-like_ATP-bd"/>
</dbReference>
<dbReference type="Gene3D" id="3.40.50.300">
    <property type="entry name" value="P-loop containing nucleotide triphosphate hydrolases"/>
    <property type="match status" value="1"/>
</dbReference>
<feature type="domain" description="ABC transporter" evidence="5">
    <location>
        <begin position="6"/>
        <end position="231"/>
    </location>
</feature>
<evidence type="ECO:0000259" key="5">
    <source>
        <dbReference type="PROSITE" id="PS50893"/>
    </source>
</evidence>
<keyword evidence="1" id="KW-0813">Transport</keyword>
<dbReference type="EMBL" id="MDHH01000004">
    <property type="protein sequence ID" value="OUE00877.1"/>
    <property type="molecule type" value="Genomic_DNA"/>
</dbReference>
<dbReference type="InterPro" id="IPR017911">
    <property type="entry name" value="MacB-like_ATP-bd"/>
</dbReference>
<keyword evidence="6" id="KW-0449">Lipoprotein</keyword>
<dbReference type="AlphaFoldDB" id="A0A251XEZ0"/>
<reference evidence="6 7" key="1">
    <citation type="submission" date="2016-08" db="EMBL/GenBank/DDBJ databases">
        <title>Genome sequence of Clavibacter michiganensis subsp. michiganensis strain CASJ007.</title>
        <authorList>
            <person name="Thapa S.P."/>
            <person name="Coaker G."/>
        </authorList>
    </citation>
    <scope>NUCLEOTIDE SEQUENCE [LARGE SCALE GENOMIC DNA]</scope>
    <source>
        <strain evidence="6">CASJ007</strain>
    </source>
</reference>
<keyword evidence="3 6" id="KW-0067">ATP-binding</keyword>
<sequence>MNDELLSAHGVGKTYSTRSTTSTALDDVSLEVRAGDRLAITGRSGGGKSTLMHVLSLLHSPTSGDVRVAGQPASGMSERQKDRVRNERFGFVFQNFQLDHRQSVADNVSLPLRIAGKSRAAARRRSLDLLDRFGLAALAARRAGDLSGGQKQRVAIARALANEPQILFADEPTGSLDSQNAEVVAETLLAYPDEGDTALVLVTHDDALARRCSRVIRVQDGRLADLAEAVAR</sequence>
<evidence type="ECO:0000256" key="2">
    <source>
        <dbReference type="ARBA" id="ARBA00022741"/>
    </source>
</evidence>
<dbReference type="FunFam" id="3.40.50.300:FF:000032">
    <property type="entry name" value="Export ABC transporter ATP-binding protein"/>
    <property type="match status" value="1"/>
</dbReference>
<dbReference type="PANTHER" id="PTHR24220">
    <property type="entry name" value="IMPORT ATP-BINDING PROTEIN"/>
    <property type="match status" value="1"/>
</dbReference>
<evidence type="ECO:0000256" key="1">
    <source>
        <dbReference type="ARBA" id="ARBA00022448"/>
    </source>
</evidence>
<dbReference type="GO" id="GO:0005886">
    <property type="term" value="C:plasma membrane"/>
    <property type="evidence" value="ECO:0007669"/>
    <property type="project" value="TreeGrafter"/>
</dbReference>
<dbReference type="GO" id="GO:0022857">
    <property type="term" value="F:transmembrane transporter activity"/>
    <property type="evidence" value="ECO:0007669"/>
    <property type="project" value="TreeGrafter"/>
</dbReference>